<dbReference type="InterPro" id="IPR011989">
    <property type="entry name" value="ARM-like"/>
</dbReference>
<dbReference type="Gene3D" id="1.25.10.10">
    <property type="entry name" value="Leucine-rich Repeat Variant"/>
    <property type="match status" value="1"/>
</dbReference>
<evidence type="ECO:0000313" key="4">
    <source>
        <dbReference type="EMBL" id="OMJ82779.1"/>
    </source>
</evidence>
<comment type="similarity">
    <text evidence="1">Belongs to the importin alpha family.</text>
</comment>
<dbReference type="EMBL" id="MPUH01000327">
    <property type="protein sequence ID" value="OMJ82779.1"/>
    <property type="molecule type" value="Genomic_DNA"/>
</dbReference>
<evidence type="ECO:0000256" key="3">
    <source>
        <dbReference type="ARBA" id="ARBA00022927"/>
    </source>
</evidence>
<dbReference type="InterPro" id="IPR016024">
    <property type="entry name" value="ARM-type_fold"/>
</dbReference>
<evidence type="ECO:0000256" key="1">
    <source>
        <dbReference type="ARBA" id="ARBA00010394"/>
    </source>
</evidence>
<organism evidence="4 5">
    <name type="scientific">Stentor coeruleus</name>
    <dbReference type="NCBI Taxonomy" id="5963"/>
    <lineage>
        <taxon>Eukaryota</taxon>
        <taxon>Sar</taxon>
        <taxon>Alveolata</taxon>
        <taxon>Ciliophora</taxon>
        <taxon>Postciliodesmatophora</taxon>
        <taxon>Heterotrichea</taxon>
        <taxon>Heterotrichida</taxon>
        <taxon>Stentoridae</taxon>
        <taxon>Stentor</taxon>
    </lineage>
</organism>
<evidence type="ECO:0000313" key="5">
    <source>
        <dbReference type="Proteomes" id="UP000187209"/>
    </source>
</evidence>
<keyword evidence="3" id="KW-0653">Protein transport</keyword>
<sequence length="506" mass="57534">MAEKELITKERVASRNENFLSGPKILSKPSVDFAVSLRKSKRQEAINEKRRKVCLGLSTSDQSSLNIQPLMETSITRENFQMFSECFKNPLDSFYLHNAIRVFRCFTQQRQELIFKLIMDLKIIPLIIRIIQNPMIQIMCIKEAIWSVSNMASGPSYIVSALVNEKVDVICKEFLSSNDMELFEYALWGLSNIAGDNIAYRNKINNMGVIEIILEKIDSLEFMMPTILWTIRNICEGGTILKKSTLVSLLGLLKKLIRFKKNEKITIEILWIFSYISDGNKSQIKKLIENKILEFIFQASSSQNSKYAIPAIRTLGNLACGSCDQCEILFSKGILETLYGQYEKSNIFYIKSLVLWTLANLTEGTRSQILIITKHPILIQVVTALNSSDSKCRNEAVNIIKIISKIGTHASIMALINVGFIKESKEFLMNSTDPKLVSSVIEITLSILKQLEDTHTSEIVALMNQNNYSSCLLQNIASKNTKVDNMVSEIFKHLDFEIENHEFLFG</sequence>
<comment type="caution">
    <text evidence="4">The sequence shown here is derived from an EMBL/GenBank/DDBJ whole genome shotgun (WGS) entry which is preliminary data.</text>
</comment>
<dbReference type="Proteomes" id="UP000187209">
    <property type="component" value="Unassembled WGS sequence"/>
</dbReference>
<dbReference type="PANTHER" id="PTHR23316">
    <property type="entry name" value="IMPORTIN ALPHA"/>
    <property type="match status" value="1"/>
</dbReference>
<evidence type="ECO:0008006" key="6">
    <source>
        <dbReference type="Google" id="ProtNLM"/>
    </source>
</evidence>
<accession>A0A1R2C1F1</accession>
<name>A0A1R2C1F1_9CILI</name>
<evidence type="ECO:0000256" key="2">
    <source>
        <dbReference type="ARBA" id="ARBA00022448"/>
    </source>
</evidence>
<protein>
    <recommendedName>
        <fullName evidence="6">Importin subunit alpha</fullName>
    </recommendedName>
</protein>
<reference evidence="4 5" key="1">
    <citation type="submission" date="2016-11" db="EMBL/GenBank/DDBJ databases">
        <title>The macronuclear genome of Stentor coeruleus: a giant cell with tiny introns.</title>
        <authorList>
            <person name="Slabodnick M."/>
            <person name="Ruby J.G."/>
            <person name="Reiff S.B."/>
            <person name="Swart E.C."/>
            <person name="Gosai S."/>
            <person name="Prabakaran S."/>
            <person name="Witkowska E."/>
            <person name="Larue G.E."/>
            <person name="Fisher S."/>
            <person name="Freeman R.M."/>
            <person name="Gunawardena J."/>
            <person name="Chu W."/>
            <person name="Stover N.A."/>
            <person name="Gregory B.D."/>
            <person name="Nowacki M."/>
            <person name="Derisi J."/>
            <person name="Roy S.W."/>
            <person name="Marshall W.F."/>
            <person name="Sood P."/>
        </authorList>
    </citation>
    <scope>NUCLEOTIDE SEQUENCE [LARGE SCALE GENOMIC DNA]</scope>
    <source>
        <strain evidence="4">WM001</strain>
    </source>
</reference>
<gene>
    <name evidence="4" type="ORF">SteCoe_16428</name>
</gene>
<keyword evidence="5" id="KW-1185">Reference proteome</keyword>
<dbReference type="AlphaFoldDB" id="A0A1R2C1F1"/>
<dbReference type="SUPFAM" id="SSF48371">
    <property type="entry name" value="ARM repeat"/>
    <property type="match status" value="1"/>
</dbReference>
<proteinExistence type="inferred from homology"/>
<keyword evidence="2" id="KW-0813">Transport</keyword>
<dbReference type="GO" id="GO:0015031">
    <property type="term" value="P:protein transport"/>
    <property type="evidence" value="ECO:0007669"/>
    <property type="project" value="UniProtKB-KW"/>
</dbReference>